<dbReference type="SUPFAM" id="SSF52402">
    <property type="entry name" value="Adenine nucleotide alpha hydrolases-like"/>
    <property type="match status" value="1"/>
</dbReference>
<dbReference type="InterPro" id="IPR029035">
    <property type="entry name" value="DHS-like_NAD/FAD-binding_dom"/>
</dbReference>
<reference evidence="3" key="1">
    <citation type="submission" date="2018-06" db="EMBL/GenBank/DDBJ databases">
        <authorList>
            <person name="Zhirakovskaya E."/>
        </authorList>
    </citation>
    <scope>NUCLEOTIDE SEQUENCE</scope>
</reference>
<dbReference type="GO" id="GO:0050660">
    <property type="term" value="F:flavin adenine dinucleotide binding"/>
    <property type="evidence" value="ECO:0007669"/>
    <property type="project" value="InterPro"/>
</dbReference>
<protein>
    <submittedName>
        <fullName evidence="3">Electron transfer flavoprotein, alpha subunit</fullName>
    </submittedName>
</protein>
<dbReference type="Gene3D" id="3.40.50.1220">
    <property type="entry name" value="TPP-binding domain"/>
    <property type="match status" value="1"/>
</dbReference>
<dbReference type="Gene3D" id="3.40.50.620">
    <property type="entry name" value="HUPs"/>
    <property type="match status" value="1"/>
</dbReference>
<proteinExistence type="inferred from homology"/>
<dbReference type="Pfam" id="PF01012">
    <property type="entry name" value="ETF"/>
    <property type="match status" value="1"/>
</dbReference>
<dbReference type="GO" id="GO:0009055">
    <property type="term" value="F:electron transfer activity"/>
    <property type="evidence" value="ECO:0007669"/>
    <property type="project" value="InterPro"/>
</dbReference>
<sequence length="320" mass="33983">MSVLVFAETSEGKFKKSNFEATSYGKKVAEQLGTNIVVLTINSSEPTQLYKYGAEKVLNVSNDNLKTFNAKVYADVIKQAAEKESAQVIIIDTSANGLYLAPIIAVDLNAGYASNVVALPSSVSPFTIKRKTFSNKAFNNTQITTEIKIIGLAKNSYGLHENEVSGTVEEFSPSLVESTLVSQSIEQTTGKVTIADADIVVSGGRGLKGPENWGIIEDLAAVLGAATACSKPVSDLGWRPHSEHVGQTGKPVASNLYIAIGISGAIQHLAGVNSSKVKVVINTDPEAPFFKAADYGIVGDAFEVVPKLIEKLKEFKANNA</sequence>
<dbReference type="SMART" id="SM00893">
    <property type="entry name" value="ETF"/>
    <property type="match status" value="1"/>
</dbReference>
<accession>A0A3B0ULK4</accession>
<dbReference type="PANTHER" id="PTHR43153">
    <property type="entry name" value="ELECTRON TRANSFER FLAVOPROTEIN ALPHA"/>
    <property type="match status" value="1"/>
</dbReference>
<dbReference type="InterPro" id="IPR014730">
    <property type="entry name" value="ETF_a/b_N"/>
</dbReference>
<gene>
    <name evidence="3" type="ORF">MNBD_BACTEROID04-638</name>
</gene>
<dbReference type="InterPro" id="IPR014729">
    <property type="entry name" value="Rossmann-like_a/b/a_fold"/>
</dbReference>
<dbReference type="EMBL" id="UOER01000073">
    <property type="protein sequence ID" value="VAW20476.1"/>
    <property type="molecule type" value="Genomic_DNA"/>
</dbReference>
<dbReference type="InterPro" id="IPR001308">
    <property type="entry name" value="ETF_a/FixB"/>
</dbReference>
<feature type="domain" description="Electron transfer flavoprotein alpha/beta-subunit N-terminal" evidence="2">
    <location>
        <begin position="3"/>
        <end position="184"/>
    </location>
</feature>
<dbReference type="AlphaFoldDB" id="A0A3B0ULK4"/>
<dbReference type="InterPro" id="IPR014731">
    <property type="entry name" value="ETF_asu_C"/>
</dbReference>
<comment type="similarity">
    <text evidence="1">Belongs to the ETF alpha-subunit/FixB family.</text>
</comment>
<dbReference type="Pfam" id="PF00766">
    <property type="entry name" value="ETF_alpha"/>
    <property type="match status" value="1"/>
</dbReference>
<dbReference type="SUPFAM" id="SSF52467">
    <property type="entry name" value="DHS-like NAD/FAD-binding domain"/>
    <property type="match status" value="1"/>
</dbReference>
<dbReference type="GO" id="GO:0033539">
    <property type="term" value="P:fatty acid beta-oxidation using acyl-CoA dehydrogenase"/>
    <property type="evidence" value="ECO:0007669"/>
    <property type="project" value="TreeGrafter"/>
</dbReference>
<evidence type="ECO:0000256" key="1">
    <source>
        <dbReference type="ARBA" id="ARBA00005817"/>
    </source>
</evidence>
<name>A0A3B0ULK4_9ZZZZ</name>
<dbReference type="PIRSF" id="PIRSF000089">
    <property type="entry name" value="Electra_flavoP_a"/>
    <property type="match status" value="1"/>
</dbReference>
<dbReference type="PANTHER" id="PTHR43153:SF1">
    <property type="entry name" value="ELECTRON TRANSFER FLAVOPROTEIN SUBUNIT ALPHA, MITOCHONDRIAL"/>
    <property type="match status" value="1"/>
</dbReference>
<organism evidence="3">
    <name type="scientific">hydrothermal vent metagenome</name>
    <dbReference type="NCBI Taxonomy" id="652676"/>
    <lineage>
        <taxon>unclassified sequences</taxon>
        <taxon>metagenomes</taxon>
        <taxon>ecological metagenomes</taxon>
    </lineage>
</organism>
<evidence type="ECO:0000259" key="2">
    <source>
        <dbReference type="SMART" id="SM00893"/>
    </source>
</evidence>
<evidence type="ECO:0000313" key="3">
    <source>
        <dbReference type="EMBL" id="VAW20476.1"/>
    </source>
</evidence>